<comment type="similarity">
    <text evidence="4">Belongs to the glycosyl hydrolase 24 family.</text>
</comment>
<reference evidence="6 7" key="1">
    <citation type="submission" date="2018-10" db="EMBL/GenBank/DDBJ databases">
        <title>Paraburkholderia sp. 7MK8-2, isolated from soil.</title>
        <authorList>
            <person name="Gao Z.-H."/>
            <person name="Qiu L.-H."/>
        </authorList>
    </citation>
    <scope>NUCLEOTIDE SEQUENCE [LARGE SCALE GENOMIC DNA]</scope>
    <source>
        <strain evidence="6 7">7MK8-2</strain>
    </source>
</reference>
<dbReference type="CDD" id="cd00737">
    <property type="entry name" value="lyz_endolysin_autolysin"/>
    <property type="match status" value="1"/>
</dbReference>
<evidence type="ECO:0000313" key="6">
    <source>
        <dbReference type="EMBL" id="RKP46978.1"/>
    </source>
</evidence>
<feature type="compositionally biased region" description="Pro residues" evidence="5">
    <location>
        <begin position="1"/>
        <end position="10"/>
    </location>
</feature>
<dbReference type="GO" id="GO:0009253">
    <property type="term" value="P:peptidoglycan catabolic process"/>
    <property type="evidence" value="ECO:0007669"/>
    <property type="project" value="InterPro"/>
</dbReference>
<protein>
    <recommendedName>
        <fullName evidence="4">Lysozyme</fullName>
        <ecNumber evidence="4">3.2.1.17</ecNumber>
    </recommendedName>
</protein>
<dbReference type="GO" id="GO:0042742">
    <property type="term" value="P:defense response to bacterium"/>
    <property type="evidence" value="ECO:0007669"/>
    <property type="project" value="UniProtKB-KW"/>
</dbReference>
<dbReference type="Proteomes" id="UP000280434">
    <property type="component" value="Unassembled WGS sequence"/>
</dbReference>
<dbReference type="InterPro" id="IPR023346">
    <property type="entry name" value="Lysozyme-like_dom_sf"/>
</dbReference>
<keyword evidence="1 4" id="KW-0929">Antimicrobial</keyword>
<evidence type="ECO:0000256" key="3">
    <source>
        <dbReference type="ARBA" id="ARBA00023200"/>
    </source>
</evidence>
<keyword evidence="7" id="KW-1185">Reference proteome</keyword>
<dbReference type="AlphaFoldDB" id="A0A494X8T0"/>
<evidence type="ECO:0000256" key="4">
    <source>
        <dbReference type="RuleBase" id="RU003788"/>
    </source>
</evidence>
<dbReference type="InterPro" id="IPR002196">
    <property type="entry name" value="Glyco_hydro_24"/>
</dbReference>
<keyword evidence="4" id="KW-0326">Glycosidase</keyword>
<organism evidence="6 7">
    <name type="scientific">Trinickia fusca</name>
    <dbReference type="NCBI Taxonomy" id="2419777"/>
    <lineage>
        <taxon>Bacteria</taxon>
        <taxon>Pseudomonadati</taxon>
        <taxon>Pseudomonadota</taxon>
        <taxon>Betaproteobacteria</taxon>
        <taxon>Burkholderiales</taxon>
        <taxon>Burkholderiaceae</taxon>
        <taxon>Trinickia</taxon>
    </lineage>
</organism>
<keyword evidence="4" id="KW-0378">Hydrolase</keyword>
<evidence type="ECO:0000256" key="5">
    <source>
        <dbReference type="SAM" id="MobiDB-lite"/>
    </source>
</evidence>
<dbReference type="GO" id="GO:0003796">
    <property type="term" value="F:lysozyme activity"/>
    <property type="evidence" value="ECO:0007669"/>
    <property type="project" value="UniProtKB-EC"/>
</dbReference>
<dbReference type="PANTHER" id="PTHR38107:SF3">
    <property type="entry name" value="LYSOZYME RRRD-RELATED"/>
    <property type="match status" value="1"/>
</dbReference>
<dbReference type="GO" id="GO:0031640">
    <property type="term" value="P:killing of cells of another organism"/>
    <property type="evidence" value="ECO:0007669"/>
    <property type="project" value="UniProtKB-KW"/>
</dbReference>
<dbReference type="InterPro" id="IPR023347">
    <property type="entry name" value="Lysozyme_dom_sf"/>
</dbReference>
<accession>A0A494X8T0</accession>
<dbReference type="EMBL" id="RBZV01000006">
    <property type="protein sequence ID" value="RKP46978.1"/>
    <property type="molecule type" value="Genomic_DNA"/>
</dbReference>
<evidence type="ECO:0000313" key="7">
    <source>
        <dbReference type="Proteomes" id="UP000280434"/>
    </source>
</evidence>
<evidence type="ECO:0000256" key="2">
    <source>
        <dbReference type="ARBA" id="ARBA00022638"/>
    </source>
</evidence>
<feature type="compositionally biased region" description="Low complexity" evidence="5">
    <location>
        <begin position="11"/>
        <end position="22"/>
    </location>
</feature>
<dbReference type="InterPro" id="IPR033907">
    <property type="entry name" value="Endolysin_autolysin"/>
</dbReference>
<name>A0A494X8T0_9BURK</name>
<evidence type="ECO:0000256" key="1">
    <source>
        <dbReference type="ARBA" id="ARBA00022529"/>
    </source>
</evidence>
<dbReference type="GO" id="GO:0016998">
    <property type="term" value="P:cell wall macromolecule catabolic process"/>
    <property type="evidence" value="ECO:0007669"/>
    <property type="project" value="InterPro"/>
</dbReference>
<dbReference type="InterPro" id="IPR051018">
    <property type="entry name" value="Bacteriophage_GH24"/>
</dbReference>
<gene>
    <name evidence="6" type="ORF">D7S89_16665</name>
</gene>
<dbReference type="RefSeq" id="WP_121278928.1">
    <property type="nucleotide sequence ID" value="NZ_RBZV01000006.1"/>
</dbReference>
<comment type="caution">
    <text evidence="6">The sequence shown here is derived from an EMBL/GenBank/DDBJ whole genome shotgun (WGS) entry which is preliminary data.</text>
</comment>
<keyword evidence="2 4" id="KW-0081">Bacteriolytic enzyme</keyword>
<keyword evidence="3" id="KW-1035">Host cytoplasm</keyword>
<dbReference type="Pfam" id="PF00959">
    <property type="entry name" value="Phage_lysozyme"/>
    <property type="match status" value="1"/>
</dbReference>
<sequence length="893" mass="97054">MTTPANPSPTAPAAAPAAAPSQVPPLQWSYPFPDGGRKEILDPHAFYEAFGAMDDGFFPLGVNGFPHGGVHFGQGTASRLYQGDGVRCIADGEIVAYRVDDGYPHLFFTQSQRWAMYSTGFVLVRHRMALPPAPGSTVAAQPADEILEFYSLYMHMADWNTYLTDGHLNAPGWWLGVQAYRIQGVDHQIGGGATGAFAWTAPKAGKHGRFAAGQQVGFLPEGSEVTIGERRGEWGHINEVRAGAMISPTSGGDFGSDDLNMPWQRPDSDTAGHAPVTPQGDWGWIRLHDHRPITEPAPLGSVVIPPQPIRVKAGTLLGQIGEYHDYGRSTPLPPKPARQLLHLEVFAGEQFGAFLAKSRARAAQLPADQRKAILTIQAGAKLVREVATPDVTVPQITATFQIEATPDSPKTGPWVRVRPKQKQDVPQVNHGNPVWIERKYLQGSPGAVSGWKDFPLQLQKAAGPANSDAVAYSRVQLDAMDGAFRTTDDHGVHWWQVSIGTTDGSQSSGWVCEQTHPGTQWDSPWAWPGFSVVDATGINLSDAFRRNLVLTGSANLSEQQEFEPSAQAVNGSALLLHLEKTVSRLSSGEHSSANAASGSVVTAGKLQQAMRERWLASELSHVILRYESEWGGDMSRWEALTPLMKNAQENWKCELQRIKKLQWWSDVKGKVAGFPGTATVYHIHPIALVGNYVTARATSISENGIYFIFKQEALAGVTNKLHWPGGASGVTLGAGYDMKARSAESIAQDMKSIGIDEATARAISSAATLTGQEAKAFCKRNATLVDLTDDKQLELLRKTVVHYEQMVRDAVKVGLQQHQFDALVSYAYNPGGGWGSVTSFVNAGETDQAMNKIKQYVISGGEVYDGLVKRRADEVTLYATGRYEFHSQPLSPR</sequence>
<comment type="catalytic activity">
    <reaction evidence="4">
        <text>Hydrolysis of (1-&gt;4)-beta-linkages between N-acetylmuramic acid and N-acetyl-D-glucosamine residues in a peptidoglycan and between N-acetyl-D-glucosamine residues in chitodextrins.</text>
        <dbReference type="EC" id="3.2.1.17"/>
    </reaction>
</comment>
<dbReference type="OrthoDB" id="1242806at2"/>
<dbReference type="PANTHER" id="PTHR38107">
    <property type="match status" value="1"/>
</dbReference>
<dbReference type="Gene3D" id="1.10.530.40">
    <property type="match status" value="1"/>
</dbReference>
<dbReference type="EC" id="3.2.1.17" evidence="4"/>
<feature type="region of interest" description="Disordered" evidence="5">
    <location>
        <begin position="1"/>
        <end position="22"/>
    </location>
</feature>
<proteinExistence type="inferred from homology"/>
<dbReference type="SUPFAM" id="SSF53955">
    <property type="entry name" value="Lysozyme-like"/>
    <property type="match status" value="1"/>
</dbReference>